<accession>A0A0P1AF60</accession>
<evidence type="ECO:0000313" key="1">
    <source>
        <dbReference type="EMBL" id="CEG39704.1"/>
    </source>
</evidence>
<name>A0A0P1AF60_PLAHL</name>
<dbReference type="RefSeq" id="XP_024576073.1">
    <property type="nucleotide sequence ID" value="XM_024725280.1"/>
</dbReference>
<dbReference type="GeneID" id="36404995"/>
<keyword evidence="2" id="KW-1185">Reference proteome</keyword>
<organism evidence="1 2">
    <name type="scientific">Plasmopara halstedii</name>
    <name type="common">Downy mildew of sunflower</name>
    <dbReference type="NCBI Taxonomy" id="4781"/>
    <lineage>
        <taxon>Eukaryota</taxon>
        <taxon>Sar</taxon>
        <taxon>Stramenopiles</taxon>
        <taxon>Oomycota</taxon>
        <taxon>Peronosporomycetes</taxon>
        <taxon>Peronosporales</taxon>
        <taxon>Peronosporaceae</taxon>
        <taxon>Plasmopara</taxon>
    </lineage>
</organism>
<sequence length="241" mass="26987">MAELLQSQMLIRHDKIVIDALRNRIETPKPLACDVESIERQCAAGRDCLFVSSRIDQARPHELPRARYDMVIVTGRTFAKTPLQKIMASLAGSHHGNDALEKLYGEHAIGQVSKLPGSNLRVKVMTKKACLQLERTKVNIMGGVFMFNELDILTGKYFLDTSNVDSDTKTDTILHRLFIIGYKPIYDTSREANMNTGMTSATWRVYIRSNTCPPPLVVNGSVCDQIRFDNKLHPADGKNAP</sequence>
<dbReference type="EMBL" id="CCYD01000435">
    <property type="protein sequence ID" value="CEG39704.1"/>
    <property type="molecule type" value="Genomic_DNA"/>
</dbReference>
<dbReference type="Proteomes" id="UP000054928">
    <property type="component" value="Unassembled WGS sequence"/>
</dbReference>
<dbReference type="OrthoDB" id="162864at2759"/>
<protein>
    <submittedName>
        <fullName evidence="1">Uncharacterized protein</fullName>
    </submittedName>
</protein>
<dbReference type="OMA" id="EANMNTG"/>
<dbReference type="STRING" id="4781.A0A0P1AF60"/>
<dbReference type="AlphaFoldDB" id="A0A0P1AF60"/>
<evidence type="ECO:0000313" key="2">
    <source>
        <dbReference type="Proteomes" id="UP000054928"/>
    </source>
</evidence>
<reference evidence="2" key="1">
    <citation type="submission" date="2014-09" db="EMBL/GenBank/DDBJ databases">
        <authorList>
            <person name="Sharma Rahul"/>
            <person name="Thines Marco"/>
        </authorList>
    </citation>
    <scope>NUCLEOTIDE SEQUENCE [LARGE SCALE GENOMIC DNA]</scope>
</reference>
<proteinExistence type="predicted"/>